<dbReference type="AlphaFoldDB" id="A0A1M4E9N5"/>
<dbReference type="EMBL" id="LT559118">
    <property type="protein sequence ID" value="SBO95556.1"/>
    <property type="molecule type" value="Genomic_DNA"/>
</dbReference>
<proteinExistence type="predicted"/>
<sequence length="48" mass="5116">MTGFATTGRTCPTCGNLMFLLIGTRLTSEVESVVCCAVQHGTWPVGRL</sequence>
<gene>
    <name evidence="1" type="ORF">BN4615_P5072</name>
</gene>
<protein>
    <submittedName>
        <fullName evidence="1">Uncharacterized protein</fullName>
    </submittedName>
</protein>
<accession>A0A1M4E9N5</accession>
<evidence type="ECO:0000313" key="1">
    <source>
        <dbReference type="EMBL" id="SBO95556.1"/>
    </source>
</evidence>
<reference evidence="1" key="1">
    <citation type="submission" date="2016-04" db="EMBL/GenBank/DDBJ databases">
        <authorList>
            <person name="Evans L.H."/>
            <person name="Alamgir A."/>
            <person name="Owens N."/>
            <person name="Weber N.D."/>
            <person name="Virtaneva K."/>
            <person name="Barbian K."/>
            <person name="Babar A."/>
            <person name="Rosenke K."/>
        </authorList>
    </citation>
    <scope>NUCLEOTIDE SEQUENCE</scope>
    <source>
        <strain evidence="1">Nono1</strain>
    </source>
</reference>
<organism evidence="1">
    <name type="scientific">Nonomuraea gerenzanensis</name>
    <dbReference type="NCBI Taxonomy" id="93944"/>
    <lineage>
        <taxon>Bacteria</taxon>
        <taxon>Bacillati</taxon>
        <taxon>Actinomycetota</taxon>
        <taxon>Actinomycetes</taxon>
        <taxon>Streptosporangiales</taxon>
        <taxon>Streptosporangiaceae</taxon>
        <taxon>Nonomuraea</taxon>
    </lineage>
</organism>
<name>A0A1M4E9N5_9ACTN</name>